<reference evidence="1 2" key="1">
    <citation type="submission" date="2016-10" db="EMBL/GenBank/DDBJ databases">
        <title>The genome of Paramicrosporidium saccamoebae is the missing link in understanding Cryptomycota and Microsporidia evolution.</title>
        <authorList>
            <person name="Quandt C.A."/>
            <person name="Beaudet D."/>
            <person name="Corsaro D."/>
            <person name="Michel R."/>
            <person name="Corradi N."/>
            <person name="James T."/>
        </authorList>
    </citation>
    <scope>NUCLEOTIDE SEQUENCE [LARGE SCALE GENOMIC DNA]</scope>
    <source>
        <strain evidence="1 2">KSL3</strain>
    </source>
</reference>
<accession>A0A2H9TKG4</accession>
<dbReference type="AlphaFoldDB" id="A0A2H9TKG4"/>
<dbReference type="OrthoDB" id="2153176at2759"/>
<comment type="caution">
    <text evidence="1">The sequence shown here is derived from an EMBL/GenBank/DDBJ whole genome shotgun (WGS) entry which is preliminary data.</text>
</comment>
<evidence type="ECO:0000313" key="2">
    <source>
        <dbReference type="Proteomes" id="UP000240830"/>
    </source>
</evidence>
<gene>
    <name evidence="1" type="ORF">PSACC_01942</name>
</gene>
<organism evidence="1 2">
    <name type="scientific">Paramicrosporidium saccamoebae</name>
    <dbReference type="NCBI Taxonomy" id="1246581"/>
    <lineage>
        <taxon>Eukaryota</taxon>
        <taxon>Fungi</taxon>
        <taxon>Fungi incertae sedis</taxon>
        <taxon>Cryptomycota</taxon>
        <taxon>Cryptomycota incertae sedis</taxon>
        <taxon>Paramicrosporidium</taxon>
    </lineage>
</organism>
<evidence type="ECO:0000313" key="1">
    <source>
        <dbReference type="EMBL" id="PJF18226.1"/>
    </source>
</evidence>
<dbReference type="STRING" id="1246581.A0A2H9TKG4"/>
<dbReference type="EMBL" id="MTSL01000134">
    <property type="protein sequence ID" value="PJF18226.1"/>
    <property type="molecule type" value="Genomic_DNA"/>
</dbReference>
<keyword evidence="2" id="KW-1185">Reference proteome</keyword>
<name>A0A2H9TKG4_9FUNG</name>
<protein>
    <submittedName>
        <fullName evidence="1">Putative DUF1688 domain-containing protein</fullName>
    </submittedName>
</protein>
<dbReference type="Pfam" id="PF07958">
    <property type="entry name" value="DUF1688"/>
    <property type="match status" value="2"/>
</dbReference>
<sequence>MAGKLEHFELNLSRLSEAADMIDKLIIRDFGKIDSEHVEQTLQKIPFGRWRHFGTENQKSLLSELGALDKMELTRSVLDLIVVSVLLDAGAGDDWKFNDNGKILMRSEGLAVATLRMFQGGMWSSVGKLQVDSIGLRAIQESDLIHWFQVRKDNPLLGVKGRLDLLHRLGRVLESQPVYFPKDVNGFARPGSLVDHLLTRQCGHAQIHVNVLWDVVMKGFGGVWPESRTKLDGVSLGDVWPCAALGLLVPFHKLSQWLTYSLMERITHFLDINFLEADKMTGLAEYRNGGLFIDLGILTPKKLSSLEPSLPSVFNQLVQLMSNTTAQLKSVNPALSEGTMEGMMEELEKSPFHKDLLDALKAKSLEQRADETPGAATDEWIEYGKDDLCPDSGVLSQKESLILGSSFPPESQVIIEWRALTVALMDRLIALMRGRLKVSPESFSFPKFFVAGSWKAGRELAKQLRPATGGPPISIDSDGTLF</sequence>
<dbReference type="InterPro" id="IPR012469">
    <property type="entry name" value="DUF1688"/>
</dbReference>
<proteinExistence type="predicted"/>
<dbReference type="Proteomes" id="UP000240830">
    <property type="component" value="Unassembled WGS sequence"/>
</dbReference>
<dbReference type="PANTHER" id="PTHR31687:SF3">
    <property type="entry name" value="PROTEIN URG3"/>
    <property type="match status" value="1"/>
</dbReference>
<dbReference type="PANTHER" id="PTHR31687">
    <property type="match status" value="1"/>
</dbReference>